<dbReference type="OrthoDB" id="4072826at2759"/>
<dbReference type="PANTHER" id="PTHR43792">
    <property type="entry name" value="GNAT FAMILY, PUTATIVE (AFU_ORTHOLOGUE AFUA_3G00765)-RELATED-RELATED"/>
    <property type="match status" value="1"/>
</dbReference>
<organism evidence="3 4">
    <name type="scientific">Cytospora schulzeri</name>
    <dbReference type="NCBI Taxonomy" id="448051"/>
    <lineage>
        <taxon>Eukaryota</taxon>
        <taxon>Fungi</taxon>
        <taxon>Dikarya</taxon>
        <taxon>Ascomycota</taxon>
        <taxon>Pezizomycotina</taxon>
        <taxon>Sordariomycetes</taxon>
        <taxon>Sordariomycetidae</taxon>
        <taxon>Diaporthales</taxon>
        <taxon>Cytosporaceae</taxon>
        <taxon>Cytospora</taxon>
    </lineage>
</organism>
<accession>A0A423WK11</accession>
<evidence type="ECO:0000313" key="3">
    <source>
        <dbReference type="EMBL" id="ROW03774.1"/>
    </source>
</evidence>
<dbReference type="SUPFAM" id="SSF55729">
    <property type="entry name" value="Acyl-CoA N-acyltransferases (Nat)"/>
    <property type="match status" value="1"/>
</dbReference>
<sequence length="389" mass="42537">MPPNNNNNKNNNNNNKWTTIRTTLPNPLPPTPSRQPITTQRLLLRPLRQTDLPSLHALQRQPEVMRWTSKGRPDADEAETARKLAEFLPPHDARTFNWAICLREGEGEGSGEGELIGIGGVHAFGVVDDGDGGGDGGGDDEFGWPEVGYLFRREYWGMGLGTEFLRGFLGAWEDRMLCREVVERRVRVGSFVSVGGGDEHGSPVLAREQIVAIVDRNNGASRRVLEKCGFESFADFDEEDPCDPEKVIELVAYRYFPRDNNSLEPGRHPRGDVARGGGHDAVAISAGVGVGRVAEIAHVFVDGGRVGRAYGAGADPHRDGDFFVQVVGGLDGDVDVLAVCLVKGGAVELLRHWCLRLILWFAALCLILKAGNFITSIRLELQANVPETL</sequence>
<dbReference type="AlphaFoldDB" id="A0A423WK11"/>
<feature type="compositionally biased region" description="Low complexity" evidence="1">
    <location>
        <begin position="1"/>
        <end position="25"/>
    </location>
</feature>
<dbReference type="GO" id="GO:0016747">
    <property type="term" value="F:acyltransferase activity, transferring groups other than amino-acyl groups"/>
    <property type="evidence" value="ECO:0007669"/>
    <property type="project" value="InterPro"/>
</dbReference>
<feature type="domain" description="N-acetyltransferase" evidence="2">
    <location>
        <begin position="41"/>
        <end position="231"/>
    </location>
</feature>
<comment type="caution">
    <text evidence="3">The sequence shown here is derived from an EMBL/GenBank/DDBJ whole genome shotgun (WGS) entry which is preliminary data.</text>
</comment>
<reference evidence="3 4" key="1">
    <citation type="submission" date="2015-09" db="EMBL/GenBank/DDBJ databases">
        <title>Host preference determinants of Valsa canker pathogens revealed by comparative genomics.</title>
        <authorList>
            <person name="Yin Z."/>
            <person name="Huang L."/>
        </authorList>
    </citation>
    <scope>NUCLEOTIDE SEQUENCE [LARGE SCALE GENOMIC DNA]</scope>
    <source>
        <strain evidence="3 4">03-1</strain>
    </source>
</reference>
<keyword evidence="4" id="KW-1185">Reference proteome</keyword>
<proteinExistence type="predicted"/>
<dbReference type="InterPro" id="IPR016181">
    <property type="entry name" value="Acyl_CoA_acyltransferase"/>
</dbReference>
<dbReference type="InterPro" id="IPR051531">
    <property type="entry name" value="N-acetyltransferase"/>
</dbReference>
<dbReference type="InterPro" id="IPR000182">
    <property type="entry name" value="GNAT_dom"/>
</dbReference>
<evidence type="ECO:0000313" key="4">
    <source>
        <dbReference type="Proteomes" id="UP000283895"/>
    </source>
</evidence>
<dbReference type="Gene3D" id="3.40.630.30">
    <property type="match status" value="1"/>
</dbReference>
<evidence type="ECO:0000259" key="2">
    <source>
        <dbReference type="Pfam" id="PF13302"/>
    </source>
</evidence>
<dbReference type="PANTHER" id="PTHR43792:SF1">
    <property type="entry name" value="N-ACETYLTRANSFERASE DOMAIN-CONTAINING PROTEIN"/>
    <property type="match status" value="1"/>
</dbReference>
<dbReference type="EMBL" id="LKEA01000015">
    <property type="protein sequence ID" value="ROW03774.1"/>
    <property type="molecule type" value="Genomic_DNA"/>
</dbReference>
<protein>
    <recommendedName>
        <fullName evidence="2">N-acetyltransferase domain-containing protein</fullName>
    </recommendedName>
</protein>
<dbReference type="Proteomes" id="UP000283895">
    <property type="component" value="Unassembled WGS sequence"/>
</dbReference>
<evidence type="ECO:0000256" key="1">
    <source>
        <dbReference type="SAM" id="MobiDB-lite"/>
    </source>
</evidence>
<gene>
    <name evidence="3" type="ORF">VMCG_05446</name>
</gene>
<feature type="region of interest" description="Disordered" evidence="1">
    <location>
        <begin position="1"/>
        <end position="36"/>
    </location>
</feature>
<name>A0A423WK11_9PEZI</name>
<dbReference type="Pfam" id="PF13302">
    <property type="entry name" value="Acetyltransf_3"/>
    <property type="match status" value="1"/>
</dbReference>